<dbReference type="InterPro" id="IPR015797">
    <property type="entry name" value="NUDIX_hydrolase-like_dom_sf"/>
</dbReference>
<dbReference type="PROSITE" id="PS51462">
    <property type="entry name" value="NUDIX"/>
    <property type="match status" value="1"/>
</dbReference>
<dbReference type="PANTHER" id="PTHR43736:SF1">
    <property type="entry name" value="DIHYDRONEOPTERIN TRIPHOSPHATE DIPHOSPHATASE"/>
    <property type="match status" value="1"/>
</dbReference>
<dbReference type="Gene3D" id="3.90.79.10">
    <property type="entry name" value="Nucleoside Triphosphate Pyrophosphohydrolase"/>
    <property type="match status" value="1"/>
</dbReference>
<dbReference type="Pfam" id="PF00293">
    <property type="entry name" value="NUDIX"/>
    <property type="match status" value="1"/>
</dbReference>
<protein>
    <recommendedName>
        <fullName evidence="1">Nudix hydrolase domain-containing protein</fullName>
    </recommendedName>
</protein>
<dbReference type="SUPFAM" id="SSF55811">
    <property type="entry name" value="Nudix"/>
    <property type="match status" value="1"/>
</dbReference>
<sequence length="248" mass="27285">MGGLFRCPSLAATSPVANHMRINSTCLMQRPQLFCFLAVNLYQLHAVVAFSSGTLRGILSRNTHKVISSFTSLKCTAIQPRPAVSILVSQPLATLQGESGTRRKRYLIVQRGKPPSYEKWSFPGGKINAGETILEAASRELAEEAKLSHSRISFFPRAITSSNAIVKDNFGKLLSHFVISQMYCWAEPDAVPSPGDDAVDCKWVTLEDLIAMEDTGQTVGDLQGVLRWAHTLEMMGILDKKFSAKQPM</sequence>
<keyword evidence="3" id="KW-1185">Reference proteome</keyword>
<evidence type="ECO:0000259" key="1">
    <source>
        <dbReference type="PROSITE" id="PS51462"/>
    </source>
</evidence>
<dbReference type="EMBL" id="JADAQX010000069">
    <property type="protein sequence ID" value="KAF8822250.1"/>
    <property type="molecule type" value="Genomic_DNA"/>
</dbReference>
<dbReference type="PANTHER" id="PTHR43736">
    <property type="entry name" value="ADP-RIBOSE PYROPHOSPHATASE"/>
    <property type="match status" value="1"/>
</dbReference>
<organism evidence="2 3">
    <name type="scientific">Cardiosporidium cionae</name>
    <dbReference type="NCBI Taxonomy" id="476202"/>
    <lineage>
        <taxon>Eukaryota</taxon>
        <taxon>Sar</taxon>
        <taxon>Alveolata</taxon>
        <taxon>Apicomplexa</taxon>
        <taxon>Aconoidasida</taxon>
        <taxon>Nephromycida</taxon>
        <taxon>Cardiosporidium</taxon>
    </lineage>
</organism>
<evidence type="ECO:0000313" key="2">
    <source>
        <dbReference type="EMBL" id="KAF8822250.1"/>
    </source>
</evidence>
<dbReference type="InterPro" id="IPR000086">
    <property type="entry name" value="NUDIX_hydrolase_dom"/>
</dbReference>
<reference evidence="2 3" key="1">
    <citation type="journal article" date="2020" name="bioRxiv">
        <title>Metabolic contributions of an alphaproteobacterial endosymbiont in the apicomplexan Cardiosporidium cionae.</title>
        <authorList>
            <person name="Hunter E.S."/>
            <person name="Paight C.J."/>
            <person name="Lane C.E."/>
        </authorList>
    </citation>
    <scope>NUCLEOTIDE SEQUENCE [LARGE SCALE GENOMIC DNA]</scope>
    <source>
        <strain evidence="2">ESH_2018</strain>
    </source>
</reference>
<feature type="domain" description="Nudix hydrolase" evidence="1">
    <location>
        <begin position="79"/>
        <end position="226"/>
    </location>
</feature>
<name>A0ABQ7JF25_9APIC</name>
<gene>
    <name evidence="2" type="ORF">IE077_000713</name>
</gene>
<dbReference type="Proteomes" id="UP000823046">
    <property type="component" value="Unassembled WGS sequence"/>
</dbReference>
<dbReference type="CDD" id="cd04673">
    <property type="entry name" value="NUDIX_ADPRase"/>
    <property type="match status" value="1"/>
</dbReference>
<comment type="caution">
    <text evidence="2">The sequence shown here is derived from an EMBL/GenBank/DDBJ whole genome shotgun (WGS) entry which is preliminary data.</text>
</comment>
<evidence type="ECO:0000313" key="3">
    <source>
        <dbReference type="Proteomes" id="UP000823046"/>
    </source>
</evidence>
<accession>A0ABQ7JF25</accession>
<proteinExistence type="predicted"/>